<name>A0A803W321_FICAL</name>
<protein>
    <recommendedName>
        <fullName evidence="3">Heat shock protein family A (Hsp70) member 12A</fullName>
    </recommendedName>
</protein>
<accession>A0A803W321</accession>
<dbReference type="PANTHER" id="PTHR14187:SF5">
    <property type="entry name" value="HEAT SHOCK 70 KDA PROTEIN 12A"/>
    <property type="match status" value="1"/>
</dbReference>
<reference evidence="1 2" key="1">
    <citation type="journal article" date="2012" name="Nature">
        <title>The genomic landscape of species divergence in Ficedula flycatchers.</title>
        <authorList>
            <person name="Ellegren H."/>
            <person name="Smeds L."/>
            <person name="Burri R."/>
            <person name="Olason P.I."/>
            <person name="Backstrom N."/>
            <person name="Kawakami T."/>
            <person name="Kunstner A."/>
            <person name="Makinen H."/>
            <person name="Nadachowska-Brzyska K."/>
            <person name="Qvarnstrom A."/>
            <person name="Uebbing S."/>
            <person name="Wolf J.B."/>
        </authorList>
    </citation>
    <scope>NUCLEOTIDE SEQUENCE [LARGE SCALE GENOMIC DNA]</scope>
</reference>
<sequence>MIYPRCPEWGIDLQFQSFEFQSSPTCSPLSAPRAAHLCTAVAMATQSLFVIAIDFGTSYSGYCFSLASGTDQICQVYWGTEHRFKTPKTPTSILFNWKQEFKYLAMML</sequence>
<evidence type="ECO:0008006" key="3">
    <source>
        <dbReference type="Google" id="ProtNLM"/>
    </source>
</evidence>
<reference evidence="1" key="2">
    <citation type="submission" date="2025-08" db="UniProtKB">
        <authorList>
            <consortium name="Ensembl"/>
        </authorList>
    </citation>
    <scope>IDENTIFICATION</scope>
</reference>
<dbReference type="AlphaFoldDB" id="A0A803W321"/>
<evidence type="ECO:0000313" key="1">
    <source>
        <dbReference type="Ensembl" id="ENSFALP00000029377.1"/>
    </source>
</evidence>
<evidence type="ECO:0000313" key="2">
    <source>
        <dbReference type="Proteomes" id="UP000016665"/>
    </source>
</evidence>
<keyword evidence="2" id="KW-1185">Reference proteome</keyword>
<proteinExistence type="predicted"/>
<dbReference type="Ensembl" id="ENSFALT00000024926.1">
    <property type="protein sequence ID" value="ENSFALP00000029377.1"/>
    <property type="gene ID" value="ENSFALG00000026199.1"/>
</dbReference>
<reference evidence="1" key="3">
    <citation type="submission" date="2025-09" db="UniProtKB">
        <authorList>
            <consortium name="Ensembl"/>
        </authorList>
    </citation>
    <scope>IDENTIFICATION</scope>
</reference>
<dbReference type="PANTHER" id="PTHR14187">
    <property type="entry name" value="ALPHA KINASE/ELONGATION FACTOR 2 KINASE"/>
    <property type="match status" value="1"/>
</dbReference>
<organism evidence="1 2">
    <name type="scientific">Ficedula albicollis</name>
    <name type="common">Collared flycatcher</name>
    <name type="synonym">Muscicapa albicollis</name>
    <dbReference type="NCBI Taxonomy" id="59894"/>
    <lineage>
        <taxon>Eukaryota</taxon>
        <taxon>Metazoa</taxon>
        <taxon>Chordata</taxon>
        <taxon>Craniata</taxon>
        <taxon>Vertebrata</taxon>
        <taxon>Euteleostomi</taxon>
        <taxon>Archelosauria</taxon>
        <taxon>Archosauria</taxon>
        <taxon>Dinosauria</taxon>
        <taxon>Saurischia</taxon>
        <taxon>Theropoda</taxon>
        <taxon>Coelurosauria</taxon>
        <taxon>Aves</taxon>
        <taxon>Neognathae</taxon>
        <taxon>Neoaves</taxon>
        <taxon>Telluraves</taxon>
        <taxon>Australaves</taxon>
        <taxon>Passeriformes</taxon>
        <taxon>Muscicapidae</taxon>
        <taxon>Ficedula</taxon>
    </lineage>
</organism>
<dbReference type="Proteomes" id="UP000016665">
    <property type="component" value="Chromosome 1A"/>
</dbReference>